<dbReference type="SUPFAM" id="SSF52540">
    <property type="entry name" value="P-loop containing nucleoside triphosphate hydrolases"/>
    <property type="match status" value="1"/>
</dbReference>
<dbReference type="Gene3D" id="1.25.40.20">
    <property type="entry name" value="Ankyrin repeat-containing domain"/>
    <property type="match status" value="1"/>
</dbReference>
<gene>
    <name evidence="3" type="ORF">TCE0_038r12653</name>
</gene>
<keyword evidence="4" id="KW-1185">Reference proteome</keyword>
<dbReference type="Pfam" id="PF24883">
    <property type="entry name" value="NPHP3_N"/>
    <property type="match status" value="1"/>
</dbReference>
<name>A0A0B8N1B7_TALPI</name>
<dbReference type="EMBL" id="DF933834">
    <property type="protein sequence ID" value="GAM40359.1"/>
    <property type="molecule type" value="Genomic_DNA"/>
</dbReference>
<dbReference type="Proteomes" id="UP000053095">
    <property type="component" value="Unassembled WGS sequence"/>
</dbReference>
<dbReference type="SUPFAM" id="SSF48403">
    <property type="entry name" value="Ankyrin repeat"/>
    <property type="match status" value="1"/>
</dbReference>
<accession>A0A0B8N1B7</accession>
<organism evidence="3 4">
    <name type="scientific">Talaromyces pinophilus</name>
    <name type="common">Penicillium pinophilum</name>
    <dbReference type="NCBI Taxonomy" id="128442"/>
    <lineage>
        <taxon>Eukaryota</taxon>
        <taxon>Fungi</taxon>
        <taxon>Dikarya</taxon>
        <taxon>Ascomycota</taxon>
        <taxon>Pezizomycotina</taxon>
        <taxon>Eurotiomycetes</taxon>
        <taxon>Eurotiomycetidae</taxon>
        <taxon>Eurotiales</taxon>
        <taxon>Trichocomaceae</taxon>
        <taxon>Talaromyces</taxon>
        <taxon>Talaromyces sect. Talaromyces</taxon>
    </lineage>
</organism>
<dbReference type="PANTHER" id="PTHR10039:SF5">
    <property type="entry name" value="NACHT DOMAIN-CONTAINING PROTEIN"/>
    <property type="match status" value="1"/>
</dbReference>
<dbReference type="AlphaFoldDB" id="A0A0B8N1B7"/>
<proteinExistence type="predicted"/>
<dbReference type="InterPro" id="IPR036770">
    <property type="entry name" value="Ankyrin_rpt-contain_sf"/>
</dbReference>
<evidence type="ECO:0000313" key="4">
    <source>
        <dbReference type="Proteomes" id="UP000053095"/>
    </source>
</evidence>
<dbReference type="PANTHER" id="PTHR10039">
    <property type="entry name" value="AMELOGENIN"/>
    <property type="match status" value="1"/>
</dbReference>
<evidence type="ECO:0000256" key="1">
    <source>
        <dbReference type="ARBA" id="ARBA00022737"/>
    </source>
</evidence>
<reference evidence="4" key="1">
    <citation type="journal article" date="2015" name="Genome Announc.">
        <title>Draft genome sequence of Talaromyces cellulolyticus strain Y-94, a source of lignocellulosic biomass-degrading enzymes.</title>
        <authorList>
            <person name="Fujii T."/>
            <person name="Koike H."/>
            <person name="Sawayama S."/>
            <person name="Yano S."/>
            <person name="Inoue H."/>
        </authorList>
    </citation>
    <scope>NUCLEOTIDE SEQUENCE [LARGE SCALE GENOMIC DNA]</scope>
    <source>
        <strain evidence="4">Y-94</strain>
    </source>
</reference>
<protein>
    <recommendedName>
        <fullName evidence="2">Nephrocystin 3-like N-terminal domain-containing protein</fullName>
    </recommendedName>
</protein>
<sequence>MGTPHRGSAYANIGLIATKIASRSGFNVNDRNVRDLRGDTGMLLLLRQEFGKMLDAGKFLVSTFQEAQGISRFGPLSARVVEPESCTLDHRFEETMTINANHMEMCRFASRDDGYSAVKSEVERHLSRLQRRMRDIQEWCLMTLYLPEMEIRKHEITPAHHKTLRWLFNHPGPGLRRWLFEGAGIFWIQGKPGSGKSTIAKYIYHNPETRAILNQRQGPRDWIVVGSFFTDRGTLAQKTWQGILHSMLHQLLSQKRELIPVAIPDNLQTLARETEMKMFTDSFVSKQLSADVRRSFVAEPPSGEISDSVSRPVYMSLGGVRDSIVINPFDTWTVQQLQDALMRCRNQKDVNFNVFFIIDALDEHEGDHKQMGQFLHQFASDPSSPDLPRIIISVASRPLNQLTDLFDQCPGFKTQDWSYDDVVAYARHHLNDNARLARDYDPNVRSHSIRKFALNIAERAQGVFLWVRLVVRDLDQVLTDGYSIEDAEKRLTDLPDDLNSFFHRIIDKVDPKYRRDSYVMLESVLRAERPLTLAQLGLILFTDTQHDEESQNLDQRLDRLILFLQNLQGLVRRVQSCSGGLLEVSDRYFNPLSNADAAEFLSEESLIREQQRQFNASGAPNVMGKWTNAFLQSAKTSEWQSMGRLPDTGHAFILRACEEWLSFPEAALTKIPMHWYRNRVITEVVFHSPLAEKTMERPMPETMDNINRKLSLGSGGDWPEDYLRRIDSSQRQARTWKEFAVSLGLHRYVEYKIRSGDWIEVGINSPLLRQLVCYPATINQACVNPAMCEVLVQAGDKPTNGVGRSAALATFLVNHESCDWQEFADSHLEIVQILINHGADTKATIQTSDFFASTRPLHWIATKKIPGNKKFQIIKELIQHGADVKSKNGQGQTLLETLFFNGVFLPPEGWLWLLEHGSRISVSMVEQGSLKAEFYEWAAKRLVWNDNLNWTLSQVLLR</sequence>
<keyword evidence="1" id="KW-0677">Repeat</keyword>
<evidence type="ECO:0000313" key="3">
    <source>
        <dbReference type="EMBL" id="GAM40359.1"/>
    </source>
</evidence>
<dbReference type="InterPro" id="IPR056884">
    <property type="entry name" value="NPHP3-like_N"/>
</dbReference>
<feature type="domain" description="Nephrocystin 3-like N-terminal" evidence="2">
    <location>
        <begin position="163"/>
        <end position="264"/>
    </location>
</feature>
<dbReference type="Gene3D" id="3.40.50.300">
    <property type="entry name" value="P-loop containing nucleotide triphosphate hydrolases"/>
    <property type="match status" value="1"/>
</dbReference>
<dbReference type="InterPro" id="IPR027417">
    <property type="entry name" value="P-loop_NTPase"/>
</dbReference>
<evidence type="ECO:0000259" key="2">
    <source>
        <dbReference type="Pfam" id="PF24883"/>
    </source>
</evidence>